<dbReference type="AlphaFoldDB" id="A0A4P9XH04"/>
<dbReference type="OrthoDB" id="5573569at2759"/>
<name>A0A4P9XH04_9FUNG</name>
<feature type="transmembrane region" description="Helical" evidence="1">
    <location>
        <begin position="12"/>
        <end position="35"/>
    </location>
</feature>
<keyword evidence="1" id="KW-1133">Transmembrane helix</keyword>
<gene>
    <name evidence="2" type="ORF">THASP1DRAFT_33245</name>
</gene>
<organism evidence="2 3">
    <name type="scientific">Thamnocephalis sphaerospora</name>
    <dbReference type="NCBI Taxonomy" id="78915"/>
    <lineage>
        <taxon>Eukaryota</taxon>
        <taxon>Fungi</taxon>
        <taxon>Fungi incertae sedis</taxon>
        <taxon>Zoopagomycota</taxon>
        <taxon>Zoopagomycotina</taxon>
        <taxon>Zoopagomycetes</taxon>
        <taxon>Zoopagales</taxon>
        <taxon>Sigmoideomycetaceae</taxon>
        <taxon>Thamnocephalis</taxon>
    </lineage>
</organism>
<feature type="transmembrane region" description="Helical" evidence="1">
    <location>
        <begin position="113"/>
        <end position="132"/>
    </location>
</feature>
<reference evidence="3" key="1">
    <citation type="journal article" date="2018" name="Nat. Microbiol.">
        <title>Leveraging single-cell genomics to expand the fungal tree of life.</title>
        <authorList>
            <person name="Ahrendt S.R."/>
            <person name="Quandt C.A."/>
            <person name="Ciobanu D."/>
            <person name="Clum A."/>
            <person name="Salamov A."/>
            <person name="Andreopoulos B."/>
            <person name="Cheng J.F."/>
            <person name="Woyke T."/>
            <person name="Pelin A."/>
            <person name="Henrissat B."/>
            <person name="Reynolds N.K."/>
            <person name="Benny G.L."/>
            <person name="Smith M.E."/>
            <person name="James T.Y."/>
            <person name="Grigoriev I.V."/>
        </authorList>
    </citation>
    <scope>NUCLEOTIDE SEQUENCE [LARGE SCALE GENOMIC DNA]</scope>
    <source>
        <strain evidence="3">RSA 1356</strain>
    </source>
</reference>
<dbReference type="EMBL" id="KZ993360">
    <property type="protein sequence ID" value="RKP04933.1"/>
    <property type="molecule type" value="Genomic_DNA"/>
</dbReference>
<keyword evidence="3" id="KW-1185">Reference proteome</keyword>
<keyword evidence="1" id="KW-0812">Transmembrane</keyword>
<evidence type="ECO:0000256" key="1">
    <source>
        <dbReference type="SAM" id="Phobius"/>
    </source>
</evidence>
<feature type="transmembrane region" description="Helical" evidence="1">
    <location>
        <begin position="79"/>
        <end position="101"/>
    </location>
</feature>
<feature type="transmembrane region" description="Helical" evidence="1">
    <location>
        <begin position="199"/>
        <end position="222"/>
    </location>
</feature>
<evidence type="ECO:0008006" key="4">
    <source>
        <dbReference type="Google" id="ProtNLM"/>
    </source>
</evidence>
<evidence type="ECO:0000313" key="2">
    <source>
        <dbReference type="EMBL" id="RKP04933.1"/>
    </source>
</evidence>
<feature type="transmembrane region" description="Helical" evidence="1">
    <location>
        <begin position="152"/>
        <end position="176"/>
    </location>
</feature>
<dbReference type="Proteomes" id="UP000271241">
    <property type="component" value="Unassembled WGS sequence"/>
</dbReference>
<proteinExistence type="predicted"/>
<sequence length="315" mass="34906">MVSLDAARTQFVIDNVAFVFFGIAWYAFSAGLLRSIRFIREDSRKPVLHLCALQCALGLVATGLYTSAVMPAIPASCTLVMQLSHACYSLSYLCIISILLIKSYCANRRSRSVLVVGSFILILNAAVLAFAAETMRVEETPLGCMLSYSTLYNIIRLTVDLATNLFLSISILAAVWQQTRNTEWVPDARALYRLLLQDGLIYGLTACSTAGASAVIALHDWMDGRTSIAYATNWVIASTLVVYQLHSARTSRSQTRLLMQQTRSTTSTPLQPTLGAIDYTRPDSAYTRTSHSRRSTIFDDWRLCLPDEETLSLSR</sequence>
<evidence type="ECO:0000313" key="3">
    <source>
        <dbReference type="Proteomes" id="UP000271241"/>
    </source>
</evidence>
<protein>
    <recommendedName>
        <fullName evidence="4">G-protein coupled receptors family 3 profile domain-containing protein</fullName>
    </recommendedName>
</protein>
<feature type="transmembrane region" description="Helical" evidence="1">
    <location>
        <begin position="228"/>
        <end position="246"/>
    </location>
</feature>
<keyword evidence="1" id="KW-0472">Membrane</keyword>
<feature type="transmembrane region" description="Helical" evidence="1">
    <location>
        <begin position="47"/>
        <end position="73"/>
    </location>
</feature>
<accession>A0A4P9XH04</accession>